<keyword evidence="3" id="KW-0997">Cell inner membrane</keyword>
<comment type="caution">
    <text evidence="9">The sequence shown here is derived from an EMBL/GenBank/DDBJ whole genome shotgun (WGS) entry which is preliminary data.</text>
</comment>
<evidence type="ECO:0000256" key="4">
    <source>
        <dbReference type="ARBA" id="ARBA00022692"/>
    </source>
</evidence>
<dbReference type="Pfam" id="PF06808">
    <property type="entry name" value="DctM"/>
    <property type="match status" value="1"/>
</dbReference>
<reference evidence="9" key="1">
    <citation type="submission" date="2019-11" db="EMBL/GenBank/DDBJ databases">
        <title>Microbial mats filling the niche in hypersaline microbial mats.</title>
        <authorList>
            <person name="Wong H.L."/>
            <person name="Macleod F.I."/>
            <person name="White R.A. III"/>
            <person name="Burns B.P."/>
        </authorList>
    </citation>
    <scope>NUCLEOTIDE SEQUENCE</scope>
    <source>
        <strain evidence="9">Rbin_158</strain>
    </source>
</reference>
<dbReference type="GO" id="GO:0022857">
    <property type="term" value="F:transmembrane transporter activity"/>
    <property type="evidence" value="ECO:0007669"/>
    <property type="project" value="TreeGrafter"/>
</dbReference>
<keyword evidence="5 7" id="KW-1133">Transmembrane helix</keyword>
<evidence type="ECO:0000313" key="9">
    <source>
        <dbReference type="EMBL" id="MBD3323473.1"/>
    </source>
</evidence>
<dbReference type="EMBL" id="WJJP01000082">
    <property type="protein sequence ID" value="MBD3323473.1"/>
    <property type="molecule type" value="Genomic_DNA"/>
</dbReference>
<protein>
    <submittedName>
        <fullName evidence="9">TRAP transporter large permease subunit</fullName>
    </submittedName>
</protein>
<feature type="transmembrane region" description="Helical" evidence="7">
    <location>
        <begin position="76"/>
        <end position="106"/>
    </location>
</feature>
<evidence type="ECO:0000313" key="10">
    <source>
        <dbReference type="Proteomes" id="UP000649604"/>
    </source>
</evidence>
<feature type="transmembrane region" description="Helical" evidence="7">
    <location>
        <begin position="162"/>
        <end position="183"/>
    </location>
</feature>
<dbReference type="InterPro" id="IPR004681">
    <property type="entry name" value="TRAP_DctM"/>
</dbReference>
<sequence length="188" mass="20774">TESAAVAAIYAFLVTVFVYRDFKVRHLPRLLHRVVKTVCIVMILIGFASGFAYLMALMQVPAKATNFFLAISSNKYVILAMINVMLLILGTIMDMAPLILICTPILLPVVKSFGVDPVHFGIIMMLNLSIGLVTPPVGSTLFVGCAVGDVSIERASRQLWPFWVSMFVILMLVTYLPPIAMWIPKLAR</sequence>
<evidence type="ECO:0000256" key="5">
    <source>
        <dbReference type="ARBA" id="ARBA00022989"/>
    </source>
</evidence>
<organism evidence="9 10">
    <name type="scientific">candidate division KSB3 bacterium</name>
    <dbReference type="NCBI Taxonomy" id="2044937"/>
    <lineage>
        <taxon>Bacteria</taxon>
        <taxon>candidate division KSB3</taxon>
    </lineage>
</organism>
<accession>A0A9D5Q4N4</accession>
<dbReference type="GO" id="GO:0005886">
    <property type="term" value="C:plasma membrane"/>
    <property type="evidence" value="ECO:0007669"/>
    <property type="project" value="UniProtKB-SubCell"/>
</dbReference>
<dbReference type="Proteomes" id="UP000649604">
    <property type="component" value="Unassembled WGS sequence"/>
</dbReference>
<keyword evidence="4 7" id="KW-0812">Transmembrane</keyword>
<dbReference type="AlphaFoldDB" id="A0A9D5Q4N4"/>
<feature type="non-terminal residue" evidence="9">
    <location>
        <position position="1"/>
    </location>
</feature>
<feature type="transmembrane region" description="Helical" evidence="7">
    <location>
        <begin position="118"/>
        <end position="142"/>
    </location>
</feature>
<feature type="domain" description="TRAP C4-dicarboxylate transport system permease DctM subunit" evidence="8">
    <location>
        <begin position="1"/>
        <end position="178"/>
    </location>
</feature>
<proteinExistence type="predicted"/>
<feature type="transmembrane region" description="Helical" evidence="7">
    <location>
        <begin position="34"/>
        <end position="56"/>
    </location>
</feature>
<gene>
    <name evidence="9" type="ORF">GF339_02745</name>
</gene>
<dbReference type="InterPro" id="IPR010656">
    <property type="entry name" value="DctM"/>
</dbReference>
<dbReference type="PANTHER" id="PTHR33362:SF2">
    <property type="entry name" value="TRAP TRANSPORTER LARGE PERMEASE PROTEIN"/>
    <property type="match status" value="1"/>
</dbReference>
<evidence type="ECO:0000259" key="8">
    <source>
        <dbReference type="Pfam" id="PF06808"/>
    </source>
</evidence>
<evidence type="ECO:0000256" key="3">
    <source>
        <dbReference type="ARBA" id="ARBA00022519"/>
    </source>
</evidence>
<evidence type="ECO:0000256" key="6">
    <source>
        <dbReference type="ARBA" id="ARBA00023136"/>
    </source>
</evidence>
<feature type="transmembrane region" description="Helical" evidence="7">
    <location>
        <begin position="6"/>
        <end position="22"/>
    </location>
</feature>
<evidence type="ECO:0000256" key="2">
    <source>
        <dbReference type="ARBA" id="ARBA00022475"/>
    </source>
</evidence>
<evidence type="ECO:0000256" key="7">
    <source>
        <dbReference type="SAM" id="Phobius"/>
    </source>
</evidence>
<name>A0A9D5Q4N4_9BACT</name>
<dbReference type="PANTHER" id="PTHR33362">
    <property type="entry name" value="SIALIC ACID TRAP TRANSPORTER PERMEASE PROTEIN SIAT-RELATED"/>
    <property type="match status" value="1"/>
</dbReference>
<comment type="subcellular location">
    <subcellularLocation>
        <location evidence="1">Cell inner membrane</location>
        <topology evidence="1">Multi-pass membrane protein</topology>
    </subcellularLocation>
</comment>
<evidence type="ECO:0000256" key="1">
    <source>
        <dbReference type="ARBA" id="ARBA00004429"/>
    </source>
</evidence>
<keyword evidence="6 7" id="KW-0472">Membrane</keyword>
<keyword evidence="2" id="KW-1003">Cell membrane</keyword>